<dbReference type="EMBL" id="MU267644">
    <property type="protein sequence ID" value="KAH7912754.1"/>
    <property type="molecule type" value="Genomic_DNA"/>
</dbReference>
<name>A0ACB8AIK4_9AGAM</name>
<reference evidence="1" key="1">
    <citation type="journal article" date="2021" name="New Phytol.">
        <title>Evolutionary innovations through gain and loss of genes in the ectomycorrhizal Boletales.</title>
        <authorList>
            <person name="Wu G."/>
            <person name="Miyauchi S."/>
            <person name="Morin E."/>
            <person name="Kuo A."/>
            <person name="Drula E."/>
            <person name="Varga T."/>
            <person name="Kohler A."/>
            <person name="Feng B."/>
            <person name="Cao Y."/>
            <person name="Lipzen A."/>
            <person name="Daum C."/>
            <person name="Hundley H."/>
            <person name="Pangilinan J."/>
            <person name="Johnson J."/>
            <person name="Barry K."/>
            <person name="LaButti K."/>
            <person name="Ng V."/>
            <person name="Ahrendt S."/>
            <person name="Min B."/>
            <person name="Choi I.G."/>
            <person name="Park H."/>
            <person name="Plett J.M."/>
            <person name="Magnuson J."/>
            <person name="Spatafora J.W."/>
            <person name="Nagy L.G."/>
            <person name="Henrissat B."/>
            <person name="Grigoriev I.V."/>
            <person name="Yang Z.L."/>
            <person name="Xu J."/>
            <person name="Martin F.M."/>
        </authorList>
    </citation>
    <scope>NUCLEOTIDE SEQUENCE</scope>
    <source>
        <strain evidence="1">ATCC 28755</strain>
    </source>
</reference>
<organism evidence="1 2">
    <name type="scientific">Hygrophoropsis aurantiaca</name>
    <dbReference type="NCBI Taxonomy" id="72124"/>
    <lineage>
        <taxon>Eukaryota</taxon>
        <taxon>Fungi</taxon>
        <taxon>Dikarya</taxon>
        <taxon>Basidiomycota</taxon>
        <taxon>Agaricomycotina</taxon>
        <taxon>Agaricomycetes</taxon>
        <taxon>Agaricomycetidae</taxon>
        <taxon>Boletales</taxon>
        <taxon>Coniophorineae</taxon>
        <taxon>Hygrophoropsidaceae</taxon>
        <taxon>Hygrophoropsis</taxon>
    </lineage>
</organism>
<proteinExistence type="predicted"/>
<protein>
    <submittedName>
        <fullName evidence="1">CPSF A subunit region-domain-containing protein</fullName>
    </submittedName>
</protein>
<sequence length="1435" mass="157069">MHALQQDILPPSGVEFATAVNLIPCRTSSSNPFTPRALTNLVVARSNLLRIYEVRQLPAPISTQADNERERRAKVRKGTEAVEGEVQMDEQGDGWLNIGAVQATDKKEPSTVNRFYFVREHLLHGTVTGLDKVRIISSNEDNLDRLLVSFKDAKIALLEWSDAVHDLVTVSIHTYERAPQLLSLDSSLFRTELRVDPLSRCAALSLPKDAFAIIPFFQTQADLDVMEHESQVRDVPYSPSFVLDLVTDVDTNIRNVIDFVFLPGFNNPTIAVLCQSEQTWAGRLKEHHDTAILVIFTVDLTTHTYPTITTVTSLPSDCASLLPCAPSLGGVVILTPNSIIYVDQAARRVALPVNGWAARVSDMPMPKFGEVLNNGVASDNTGTGVGELTLDGARLVFVDDKTLFAVRKDGTVHPVEIVADGRAVSKLTISPALAQTTIPAVTLQLHMDGLVFVGSMVGPSVLLRAVRIEEEYDGTAGNVDENGNKVEGLSTVVDVAAGMGMDVDDDDDDLYGDSSLYGPQTTSSSKPDASQTRAVLHLSLCDTLPAYGPISDVAFSVAKNGERYAPELVAATGSGHLGGFTLFQRDLPTRIKRKLHILGGARGIWSIPVRQPGRVVDSQKENDTVVISTDANPSPGVSRIATRNAKMDLTIPTRIPGTTIGAGPFFQRTAILHVMTNAIRVLEPDGSERQIIKDMDGNMPRARIKSCSICDPFVFILREDETIGLFIGETERGKIRRKDMSPMGEKSSRYLSGSFFTDTTGLFETVTNEAAVDKNATSTLQAAVTAGNRTQWLILIRPQGVMEIWSLPKLTLSFSSTAIATFESTITDSCEPPALSLPQDPPRKPQEVDIDQVLVAPLGESDPKPHLHVFMRSGTIAVYETSSAIPPVDLSALPSPRTSLLKIKFTKVLSKTFEIQKTEDTEKTILAEQKRISRTFIPFVTSPAPGCILSGVFFTGDRPSWIISTDRGGAKVFPSGHVLVHSFTACSLWESKGDFLVYSDEGPSLMEWIPDLQLDNALPSRSIPRPRPYSNVVFEPSTSLIVAASSLQASFASYDEDGNIVWEPDATGISFPVCDCSTLELISQENWVTVDGYEFAPNEYVNALECVTLESLSTETGNKDFIAVGTSIDRGEDLAVKGATYIFEIVEVVPDPFSSLKRWYKLKLRVRDDSKGPVTALCGINGYLVSSMGQKIFIRAFDLDERLVGVAFLDVGVYVTSLRSLKNLLLIGDAVKSVWLVAFQEDPYKVVVLAKDMQRVNSSTVDFFFANGELSIVTEDEDGILRVYVYDPNDPESRGGQHLLCRTEFHSHKECRSSVLIARRTKDEQLIPQAKLVQGFVDGSLSSLTPVDEAAFKRLQLLQGQLTRNIQHVAGLNPKAYRIVRNDTVSKPLSKGILDGQLLSSFEALGISRQNEMTRPIGTERTAILHDWVSVATPW</sequence>
<evidence type="ECO:0000313" key="2">
    <source>
        <dbReference type="Proteomes" id="UP000790377"/>
    </source>
</evidence>
<dbReference type="Proteomes" id="UP000790377">
    <property type="component" value="Unassembled WGS sequence"/>
</dbReference>
<accession>A0ACB8AIK4</accession>
<evidence type="ECO:0000313" key="1">
    <source>
        <dbReference type="EMBL" id="KAH7912754.1"/>
    </source>
</evidence>
<comment type="caution">
    <text evidence="1">The sequence shown here is derived from an EMBL/GenBank/DDBJ whole genome shotgun (WGS) entry which is preliminary data.</text>
</comment>
<keyword evidence="2" id="KW-1185">Reference proteome</keyword>
<gene>
    <name evidence="1" type="ORF">BJ138DRAFT_737493</name>
</gene>